<dbReference type="Pfam" id="PF00849">
    <property type="entry name" value="PseudoU_synth_2"/>
    <property type="match status" value="1"/>
</dbReference>
<dbReference type="Gene3D" id="3.10.290.10">
    <property type="entry name" value="RNA-binding S4 domain"/>
    <property type="match status" value="1"/>
</dbReference>
<evidence type="ECO:0000259" key="6">
    <source>
        <dbReference type="SMART" id="SM00363"/>
    </source>
</evidence>
<dbReference type="InterPro" id="IPR006225">
    <property type="entry name" value="PsdUridine_synth_RluC/D"/>
</dbReference>
<evidence type="ECO:0000313" key="8">
    <source>
        <dbReference type="Proteomes" id="UP000178187"/>
    </source>
</evidence>
<dbReference type="PROSITE" id="PS50889">
    <property type="entry name" value="S4"/>
    <property type="match status" value="1"/>
</dbReference>
<evidence type="ECO:0000256" key="5">
    <source>
        <dbReference type="RuleBase" id="RU362028"/>
    </source>
</evidence>
<feature type="active site" evidence="3">
    <location>
        <position position="139"/>
    </location>
</feature>
<dbReference type="InterPro" id="IPR020103">
    <property type="entry name" value="PsdUridine_synth_cat_dom_sf"/>
</dbReference>
<dbReference type="InterPro" id="IPR050188">
    <property type="entry name" value="RluA_PseudoU_synthase"/>
</dbReference>
<dbReference type="Gene3D" id="3.30.2350.10">
    <property type="entry name" value="Pseudouridine synthase"/>
    <property type="match status" value="1"/>
</dbReference>
<dbReference type="GO" id="GO:0120159">
    <property type="term" value="F:rRNA pseudouridine synthase activity"/>
    <property type="evidence" value="ECO:0007669"/>
    <property type="project" value="UniProtKB-ARBA"/>
</dbReference>
<dbReference type="InterPro" id="IPR006224">
    <property type="entry name" value="PsdUridine_synth_RluA-like_CS"/>
</dbReference>
<dbReference type="AlphaFoldDB" id="A0A1G1KRQ2"/>
<proteinExistence type="inferred from homology"/>
<dbReference type="Pfam" id="PF01479">
    <property type="entry name" value="S4"/>
    <property type="match status" value="1"/>
</dbReference>
<dbReference type="PROSITE" id="PS01129">
    <property type="entry name" value="PSI_RLU"/>
    <property type="match status" value="1"/>
</dbReference>
<dbReference type="InterPro" id="IPR036986">
    <property type="entry name" value="S4_RNA-bd_sf"/>
</dbReference>
<comment type="similarity">
    <text evidence="1 5">Belongs to the pseudouridine synthase RluA family.</text>
</comment>
<name>A0A1G1KRQ2_9BACT</name>
<dbReference type="EMBL" id="MHFR01000060">
    <property type="protein sequence ID" value="OGW95634.1"/>
    <property type="molecule type" value="Genomic_DNA"/>
</dbReference>
<evidence type="ECO:0000256" key="4">
    <source>
        <dbReference type="PROSITE-ProRule" id="PRU00182"/>
    </source>
</evidence>
<keyword evidence="2 5" id="KW-0413">Isomerase</keyword>
<dbReference type="SMART" id="SM00363">
    <property type="entry name" value="S4"/>
    <property type="match status" value="1"/>
</dbReference>
<dbReference type="PANTHER" id="PTHR21600">
    <property type="entry name" value="MITOCHONDRIAL RNA PSEUDOURIDINE SYNTHASE"/>
    <property type="match status" value="1"/>
</dbReference>
<protein>
    <recommendedName>
        <fullName evidence="5">Pseudouridine synthase</fullName>
        <ecNumber evidence="5">5.4.99.-</ecNumber>
    </recommendedName>
</protein>
<gene>
    <name evidence="7" type="ORF">A3G33_11605</name>
</gene>
<feature type="domain" description="RNA-binding S4" evidence="6">
    <location>
        <begin position="15"/>
        <end position="74"/>
    </location>
</feature>
<dbReference type="GO" id="GO:0003723">
    <property type="term" value="F:RNA binding"/>
    <property type="evidence" value="ECO:0007669"/>
    <property type="project" value="UniProtKB-KW"/>
</dbReference>
<organism evidence="7 8">
    <name type="scientific">Candidatus Danuiimicrobium aquiferis</name>
    <dbReference type="NCBI Taxonomy" id="1801832"/>
    <lineage>
        <taxon>Bacteria</taxon>
        <taxon>Pseudomonadati</taxon>
        <taxon>Candidatus Omnitrophota</taxon>
        <taxon>Candidatus Danuiimicrobium</taxon>
    </lineage>
</organism>
<keyword evidence="4" id="KW-0694">RNA-binding</keyword>
<dbReference type="GO" id="GO:0000455">
    <property type="term" value="P:enzyme-directed rRNA pseudouridine synthesis"/>
    <property type="evidence" value="ECO:0007669"/>
    <property type="project" value="TreeGrafter"/>
</dbReference>
<reference evidence="7 8" key="1">
    <citation type="journal article" date="2016" name="Nat. Commun.">
        <title>Thousands of microbial genomes shed light on interconnected biogeochemical processes in an aquifer system.</title>
        <authorList>
            <person name="Anantharaman K."/>
            <person name="Brown C.T."/>
            <person name="Hug L.A."/>
            <person name="Sharon I."/>
            <person name="Castelle C.J."/>
            <person name="Probst A.J."/>
            <person name="Thomas B.C."/>
            <person name="Singh A."/>
            <person name="Wilkins M.J."/>
            <person name="Karaoz U."/>
            <person name="Brodie E.L."/>
            <person name="Williams K.H."/>
            <person name="Hubbard S.S."/>
            <person name="Banfield J.F."/>
        </authorList>
    </citation>
    <scope>NUCLEOTIDE SEQUENCE [LARGE SCALE GENOMIC DNA]</scope>
</reference>
<dbReference type="Proteomes" id="UP000178187">
    <property type="component" value="Unassembled WGS sequence"/>
</dbReference>
<dbReference type="NCBIfam" id="TIGR00005">
    <property type="entry name" value="rluA_subfam"/>
    <property type="match status" value="1"/>
</dbReference>
<dbReference type="InterPro" id="IPR002942">
    <property type="entry name" value="S4_RNA-bd"/>
</dbReference>
<dbReference type="SUPFAM" id="SSF55120">
    <property type="entry name" value="Pseudouridine synthase"/>
    <property type="match status" value="1"/>
</dbReference>
<evidence type="ECO:0000256" key="1">
    <source>
        <dbReference type="ARBA" id="ARBA00010876"/>
    </source>
</evidence>
<evidence type="ECO:0000256" key="2">
    <source>
        <dbReference type="ARBA" id="ARBA00023235"/>
    </source>
</evidence>
<evidence type="ECO:0000256" key="3">
    <source>
        <dbReference type="PIRSR" id="PIRSR606225-1"/>
    </source>
</evidence>
<sequence>MEKKIVIVKTEQANQRLDYFLAQEFAIQFSRSKIKQLIEQGQVELNGKTVKAHTHICAGDQITIAYEIILDEVTRAEDIPITILYEDEEIIVVDKPAGMVVHPACGNPDGTLVNALLFHTQSLSTVGDAARPGIVHRLDKDTSGVLVIAKNDQAHRMLANQFSSHHIERIYWVVVGGVVQHDEMKCSDPLARSPMNRKKVIVAVSGDGKEAVTNFRILKRFKKATLLEARPQTGRTHQIRVHLRSLGYPVLGDSVYGINSQFIHRQALHAKLLGFQHPKTKQHVSFESKIPKDFQYLIDHLET</sequence>
<comment type="caution">
    <text evidence="7">The sequence shown here is derived from an EMBL/GenBank/DDBJ whole genome shotgun (WGS) entry which is preliminary data.</text>
</comment>
<dbReference type="PANTHER" id="PTHR21600:SF44">
    <property type="entry name" value="RIBOSOMAL LARGE SUBUNIT PSEUDOURIDINE SYNTHASE D"/>
    <property type="match status" value="1"/>
</dbReference>
<dbReference type="EC" id="5.4.99.-" evidence="5"/>
<accession>A0A1G1KRQ2</accession>
<dbReference type="InterPro" id="IPR006145">
    <property type="entry name" value="PsdUridine_synth_RsuA/RluA"/>
</dbReference>
<comment type="function">
    <text evidence="5">Responsible for synthesis of pseudouridine from uracil.</text>
</comment>
<comment type="catalytic activity">
    <reaction evidence="5">
        <text>a uridine in RNA = a pseudouridine in RNA</text>
        <dbReference type="Rhea" id="RHEA:48348"/>
        <dbReference type="Rhea" id="RHEA-COMP:12068"/>
        <dbReference type="Rhea" id="RHEA-COMP:12069"/>
        <dbReference type="ChEBI" id="CHEBI:65314"/>
        <dbReference type="ChEBI" id="CHEBI:65315"/>
    </reaction>
</comment>
<dbReference type="CDD" id="cd00165">
    <property type="entry name" value="S4"/>
    <property type="match status" value="1"/>
</dbReference>
<dbReference type="CDD" id="cd02869">
    <property type="entry name" value="PseudoU_synth_RluA_like"/>
    <property type="match status" value="1"/>
</dbReference>
<dbReference type="SUPFAM" id="SSF55174">
    <property type="entry name" value="Alpha-L RNA-binding motif"/>
    <property type="match status" value="1"/>
</dbReference>
<evidence type="ECO:0000313" key="7">
    <source>
        <dbReference type="EMBL" id="OGW95634.1"/>
    </source>
</evidence>